<keyword evidence="3 6" id="KW-0103">Bromodomain</keyword>
<dbReference type="Pfam" id="PF12024">
    <property type="entry name" value="DUF3512"/>
    <property type="match status" value="1"/>
</dbReference>
<dbReference type="PANTHER" id="PTHR22881">
    <property type="entry name" value="BROMODOMAIN CONTAINING PROTEIN"/>
    <property type="match status" value="1"/>
</dbReference>
<evidence type="ECO:0000313" key="9">
    <source>
        <dbReference type="EMBL" id="KAK6642637.1"/>
    </source>
</evidence>
<evidence type="ECO:0000256" key="7">
    <source>
        <dbReference type="SAM" id="MobiDB-lite"/>
    </source>
</evidence>
<dbReference type="InterPro" id="IPR051831">
    <property type="entry name" value="Bromodomain_contain_prot"/>
</dbReference>
<dbReference type="Pfam" id="PF00439">
    <property type="entry name" value="Bromodomain"/>
    <property type="match status" value="1"/>
</dbReference>
<evidence type="ECO:0000313" key="10">
    <source>
        <dbReference type="Proteomes" id="UP001372834"/>
    </source>
</evidence>
<evidence type="ECO:0000256" key="3">
    <source>
        <dbReference type="ARBA" id="ARBA00023117"/>
    </source>
</evidence>
<keyword evidence="2" id="KW-0805">Transcription regulation</keyword>
<dbReference type="Gene3D" id="1.20.920.10">
    <property type="entry name" value="Bromodomain-like"/>
    <property type="match status" value="1"/>
</dbReference>
<feature type="compositionally biased region" description="Basic residues" evidence="7">
    <location>
        <begin position="97"/>
        <end position="111"/>
    </location>
</feature>
<comment type="caution">
    <text evidence="9">The sequence shown here is derived from an EMBL/GenBank/DDBJ whole genome shotgun (WGS) entry which is preliminary data.</text>
</comment>
<feature type="compositionally biased region" description="Basic residues" evidence="7">
    <location>
        <begin position="77"/>
        <end position="89"/>
    </location>
</feature>
<dbReference type="SMART" id="SM00297">
    <property type="entry name" value="BROMO"/>
    <property type="match status" value="1"/>
</dbReference>
<dbReference type="SUPFAM" id="SSF47370">
    <property type="entry name" value="Bromodomain"/>
    <property type="match status" value="1"/>
</dbReference>
<dbReference type="GO" id="GO:0005634">
    <property type="term" value="C:nucleus"/>
    <property type="evidence" value="ECO:0007669"/>
    <property type="project" value="UniProtKB-SubCell"/>
</dbReference>
<sequence>MGLKKHKKHKSEKRERSEDILTSDRPPGLKIILKVGGNISTPEHSNDSLPPMSFGNVQTEDESLSLASLTSGSYSERHKKLKKKKKKKEREKSKERHEKKHKHRHKEKKKRTHDESTLDEMSLGEESSIESMKKPHLELSTIPPVVVSNPKTATEQPPSKPSSPRAPMSPRSEAREQRACVVRQKLEHTPFSKLLEYLLKLLEKKDPQQFFAWPVTDSFAPGYSNIITQPMDFSTIKQKIDDHIYNTLNDFMNDFKLMCNNAMTYNHQDTIYYKAARKLLHHGLKILSPEKIRPLSSVLPFMSEVTSEQVGFELGPPDTSDHETIEEEIDNEETEEKIKSKEPKEMPKTKFEAIPDDLSPTQVLKQVQGAAKEASKKLAKKKTGCMGFLRQKKDNTTTLNILIPSDGVIPGTNERPVLLGSLIGKLQHGTGQIQGFKEDRRNYVKAVKPLYYGAFGSYAPSYDSTFANLTKEESDLVFQTYGDETSVQYAESILDFAKDCDYALTMVDNLLDLMTGGDHRRTKRVLEERRRLKEEEERIRQLMEPSPSRTSNVSVDFQSLRSLSELGIDTSFLDAFDKDASKKQDQPVGDEALQSRLDDTSILIQKLNKVQNERLSQPPPAHLAHILGPSEIEIDLAERVTDNLSEMSKRLPPEAVAPVSSIRKALGVAAIVQEPPVPDLESELREFLESQSALSVDQSPLHDDKTIEEILSES</sequence>
<proteinExistence type="predicted"/>
<evidence type="ECO:0000256" key="4">
    <source>
        <dbReference type="ARBA" id="ARBA00023163"/>
    </source>
</evidence>
<evidence type="ECO:0000256" key="5">
    <source>
        <dbReference type="ARBA" id="ARBA00023242"/>
    </source>
</evidence>
<gene>
    <name evidence="9" type="ORF">RUM43_004139</name>
</gene>
<organism evidence="9 10">
    <name type="scientific">Polyplax serrata</name>
    <name type="common">Common mouse louse</name>
    <dbReference type="NCBI Taxonomy" id="468196"/>
    <lineage>
        <taxon>Eukaryota</taxon>
        <taxon>Metazoa</taxon>
        <taxon>Ecdysozoa</taxon>
        <taxon>Arthropoda</taxon>
        <taxon>Hexapoda</taxon>
        <taxon>Insecta</taxon>
        <taxon>Pterygota</taxon>
        <taxon>Neoptera</taxon>
        <taxon>Paraneoptera</taxon>
        <taxon>Psocodea</taxon>
        <taxon>Troctomorpha</taxon>
        <taxon>Phthiraptera</taxon>
        <taxon>Anoplura</taxon>
        <taxon>Polyplacidae</taxon>
        <taxon>Polyplax</taxon>
    </lineage>
</organism>
<dbReference type="Proteomes" id="UP001372834">
    <property type="component" value="Unassembled WGS sequence"/>
</dbReference>
<dbReference type="InterPro" id="IPR001487">
    <property type="entry name" value="Bromodomain"/>
</dbReference>
<accession>A0AAN8SAY9</accession>
<feature type="region of interest" description="Disordered" evidence="7">
    <location>
        <begin position="1"/>
        <end position="176"/>
    </location>
</feature>
<feature type="compositionally biased region" description="Polar residues" evidence="7">
    <location>
        <begin position="65"/>
        <end position="74"/>
    </location>
</feature>
<evidence type="ECO:0000259" key="8">
    <source>
        <dbReference type="PROSITE" id="PS50014"/>
    </source>
</evidence>
<evidence type="ECO:0000256" key="1">
    <source>
        <dbReference type="ARBA" id="ARBA00004123"/>
    </source>
</evidence>
<keyword evidence="5" id="KW-0539">Nucleus</keyword>
<keyword evidence="4" id="KW-0804">Transcription</keyword>
<reference evidence="9 10" key="1">
    <citation type="submission" date="2023-10" db="EMBL/GenBank/DDBJ databases">
        <title>Genomes of two closely related lineages of the louse Polyplax serrata with different host specificities.</title>
        <authorList>
            <person name="Martinu J."/>
            <person name="Tarabai H."/>
            <person name="Stefka J."/>
            <person name="Hypsa V."/>
        </authorList>
    </citation>
    <scope>NUCLEOTIDE SEQUENCE [LARGE SCALE GENOMIC DNA]</scope>
    <source>
        <strain evidence="9">HR10_N</strain>
    </source>
</reference>
<feature type="region of interest" description="Disordered" evidence="7">
    <location>
        <begin position="691"/>
        <end position="714"/>
    </location>
</feature>
<dbReference type="InterPro" id="IPR021900">
    <property type="entry name" value="DUF3512"/>
</dbReference>
<evidence type="ECO:0000256" key="2">
    <source>
        <dbReference type="ARBA" id="ARBA00023015"/>
    </source>
</evidence>
<comment type="subcellular location">
    <subcellularLocation>
        <location evidence="1">Nucleus</location>
    </subcellularLocation>
</comment>
<dbReference type="GO" id="GO:0006357">
    <property type="term" value="P:regulation of transcription by RNA polymerase II"/>
    <property type="evidence" value="ECO:0007669"/>
    <property type="project" value="TreeGrafter"/>
</dbReference>
<evidence type="ECO:0000256" key="6">
    <source>
        <dbReference type="PROSITE-ProRule" id="PRU00035"/>
    </source>
</evidence>
<dbReference type="InterPro" id="IPR036427">
    <property type="entry name" value="Bromodomain-like_sf"/>
</dbReference>
<dbReference type="PROSITE" id="PS50014">
    <property type="entry name" value="BROMODOMAIN_2"/>
    <property type="match status" value="1"/>
</dbReference>
<dbReference type="AlphaFoldDB" id="A0AAN8SAY9"/>
<feature type="domain" description="Bromo" evidence="8">
    <location>
        <begin position="203"/>
        <end position="273"/>
    </location>
</feature>
<dbReference type="EMBL" id="JAWJWE010000002">
    <property type="protein sequence ID" value="KAK6642637.1"/>
    <property type="molecule type" value="Genomic_DNA"/>
</dbReference>
<dbReference type="PRINTS" id="PR00503">
    <property type="entry name" value="BROMODOMAIN"/>
</dbReference>
<protein>
    <recommendedName>
        <fullName evidence="8">Bromo domain-containing protein</fullName>
    </recommendedName>
</protein>
<feature type="compositionally biased region" description="Basic residues" evidence="7">
    <location>
        <begin position="1"/>
        <end position="11"/>
    </location>
</feature>
<dbReference type="PANTHER" id="PTHR22881:SF27">
    <property type="entry name" value="BROMODOMAIN CONTAINING 7_9"/>
    <property type="match status" value="1"/>
</dbReference>
<name>A0AAN8SAY9_POLSC</name>
<feature type="compositionally biased region" description="Low complexity" evidence="7">
    <location>
        <begin position="162"/>
        <end position="171"/>
    </location>
</feature>